<evidence type="ECO:0000313" key="2">
    <source>
        <dbReference type="Proteomes" id="UP001501243"/>
    </source>
</evidence>
<sequence length="90" mass="10812">MWIIIILFVYKIINDLDVSVKGAEKRKSRYIFKKYILFKTKYGKIIDSQVDNDILKTIIYAIIIYENFNRSRLVRAVENVSYFIIKNLTR</sequence>
<reference evidence="2" key="1">
    <citation type="journal article" date="2019" name="Int. J. Syst. Evol. Microbiol.">
        <title>The Global Catalogue of Microorganisms (GCM) 10K type strain sequencing project: providing services to taxonomists for standard genome sequencing and annotation.</title>
        <authorList>
            <consortium name="The Broad Institute Genomics Platform"/>
            <consortium name="The Broad Institute Genome Sequencing Center for Infectious Disease"/>
            <person name="Wu L."/>
            <person name="Ma J."/>
        </authorList>
    </citation>
    <scope>NUCLEOTIDE SEQUENCE [LARGE SCALE GENOMIC DNA]</scope>
    <source>
        <strain evidence="2">JCM 17841</strain>
    </source>
</reference>
<comment type="caution">
    <text evidence="1">The sequence shown here is derived from an EMBL/GenBank/DDBJ whole genome shotgun (WGS) entry which is preliminary data.</text>
</comment>
<gene>
    <name evidence="1" type="ORF">GCM10023172_03810</name>
</gene>
<dbReference type="Proteomes" id="UP001501243">
    <property type="component" value="Unassembled WGS sequence"/>
</dbReference>
<accession>A0ABP8PYM6</accession>
<organism evidence="1 2">
    <name type="scientific">Hymenobacter ginsengisoli</name>
    <dbReference type="NCBI Taxonomy" id="1051626"/>
    <lineage>
        <taxon>Bacteria</taxon>
        <taxon>Pseudomonadati</taxon>
        <taxon>Bacteroidota</taxon>
        <taxon>Cytophagia</taxon>
        <taxon>Cytophagales</taxon>
        <taxon>Hymenobacteraceae</taxon>
        <taxon>Hymenobacter</taxon>
    </lineage>
</organism>
<name>A0ABP8PYM6_9BACT</name>
<proteinExistence type="predicted"/>
<dbReference type="EMBL" id="BAABGQ010000003">
    <property type="protein sequence ID" value="GAA4494150.1"/>
    <property type="molecule type" value="Genomic_DNA"/>
</dbReference>
<evidence type="ECO:0000313" key="1">
    <source>
        <dbReference type="EMBL" id="GAA4494150.1"/>
    </source>
</evidence>
<keyword evidence="2" id="KW-1185">Reference proteome</keyword>
<protein>
    <submittedName>
        <fullName evidence="1">Uncharacterized protein</fullName>
    </submittedName>
</protein>